<feature type="transmembrane region" description="Helical" evidence="2">
    <location>
        <begin position="147"/>
        <end position="168"/>
    </location>
</feature>
<keyword evidence="2" id="KW-0472">Membrane</keyword>
<dbReference type="InterPro" id="IPR006938">
    <property type="entry name" value="DUF624"/>
</dbReference>
<keyword evidence="2" id="KW-1133">Transmembrane helix</keyword>
<organism evidence="3">
    <name type="scientific">uncultured bacterium Contig140</name>
    <dbReference type="NCBI Taxonomy" id="1393424"/>
    <lineage>
        <taxon>Bacteria</taxon>
        <taxon>environmental samples</taxon>
    </lineage>
</organism>
<evidence type="ECO:0000256" key="2">
    <source>
        <dbReference type="SAM" id="Phobius"/>
    </source>
</evidence>
<feature type="transmembrane region" description="Helical" evidence="2">
    <location>
        <begin position="102"/>
        <end position="126"/>
    </location>
</feature>
<feature type="transmembrane region" description="Helical" evidence="2">
    <location>
        <begin position="20"/>
        <end position="44"/>
    </location>
</feature>
<feature type="transmembrane region" description="Helical" evidence="2">
    <location>
        <begin position="76"/>
        <end position="96"/>
    </location>
</feature>
<feature type="region of interest" description="Disordered" evidence="1">
    <location>
        <begin position="207"/>
        <end position="229"/>
    </location>
</feature>
<keyword evidence="2" id="KW-0812">Transmembrane</keyword>
<accession>W0FLT7</accession>
<sequence length="229" mass="26033">MQIFNPDSKFSQFIYGAADYVKLGLVFLLFSIPGITAGAAAAAVMTVGMRIERKEAPTIFRPFWQAFKDNFRQGTVLTLIFMLVFGFLAADWYVLMQMEQTLLIRLICAFIFVLALLTASLMMWVFPTQARFSLTNRQIIHNAVIHMLSRFPQTLLALAAAVGGFILAAFFPQVLPVITFFVPAFVVWYMSRTCVKRFRKFDGSKENETECQEFEPNRQADPAEPLQLN</sequence>
<dbReference type="Pfam" id="PF04854">
    <property type="entry name" value="DUF624"/>
    <property type="match status" value="1"/>
</dbReference>
<evidence type="ECO:0000256" key="1">
    <source>
        <dbReference type="SAM" id="MobiDB-lite"/>
    </source>
</evidence>
<protein>
    <submittedName>
        <fullName evidence="3">Putative integral membrane protein</fullName>
    </submittedName>
</protein>
<dbReference type="EMBL" id="KC246775">
    <property type="protein sequence ID" value="AHF23782.1"/>
    <property type="molecule type" value="Genomic_DNA"/>
</dbReference>
<reference evidence="3" key="1">
    <citation type="journal article" date="2013" name="PLoS ONE">
        <title>Metagenomic insights into the carbohydrate-active enzymes carried by the microorganisms adhering to solid digesta in the rumen of cows.</title>
        <authorList>
            <person name="Wang L."/>
            <person name="Hatem A."/>
            <person name="Catalyurek U.V."/>
            <person name="Morrison M."/>
            <person name="Yu Z."/>
        </authorList>
    </citation>
    <scope>NUCLEOTIDE SEQUENCE</scope>
</reference>
<evidence type="ECO:0000313" key="3">
    <source>
        <dbReference type="EMBL" id="AHF23782.1"/>
    </source>
</evidence>
<name>W0FLT7_9BACT</name>
<dbReference type="AlphaFoldDB" id="W0FLT7"/>
<proteinExistence type="predicted"/>